<evidence type="ECO:0000256" key="14">
    <source>
        <dbReference type="SAM" id="MobiDB-lite"/>
    </source>
</evidence>
<protein>
    <recommendedName>
        <fullName evidence="13">alpha-1,2-Mannosidase</fullName>
        <ecNumber evidence="13">3.2.1.-</ecNumber>
    </recommendedName>
</protein>
<feature type="transmembrane region" description="Helical" evidence="15">
    <location>
        <begin position="144"/>
        <end position="161"/>
    </location>
</feature>
<proteinExistence type="inferred from homology"/>
<keyword evidence="15" id="KW-1133">Transmembrane helix</keyword>
<dbReference type="GO" id="GO:0036503">
    <property type="term" value="P:ERAD pathway"/>
    <property type="evidence" value="ECO:0007669"/>
    <property type="project" value="UniProtKB-ARBA"/>
</dbReference>
<evidence type="ECO:0000256" key="13">
    <source>
        <dbReference type="RuleBase" id="RU361193"/>
    </source>
</evidence>
<keyword evidence="5 13" id="KW-0378">Hydrolase</keyword>
<evidence type="ECO:0000256" key="11">
    <source>
        <dbReference type="PIRSR" id="PIRSR601382-2"/>
    </source>
</evidence>
<dbReference type="InterPro" id="IPR050749">
    <property type="entry name" value="Glycosyl_Hydrolase_47"/>
</dbReference>
<dbReference type="EMBL" id="JAGHQM010001045">
    <property type="protein sequence ID" value="KAH0556675.1"/>
    <property type="molecule type" value="Genomic_DNA"/>
</dbReference>
<comment type="catalytic activity">
    <reaction evidence="8">
        <text>N(4)-(alpha-D-Man-(1-&gt;2)-alpha-D-Man-(1-&gt;2)-alpha-D-Man-(1-&gt;3)-[alpha-D-Man-(1-&gt;3)-[alpha-D-Man-(1-&gt;2)-alpha-D-Man-(1-&gt;6)]-alpha-D-Man-(1-&gt;6)]-beta-D-Man-(1-&gt;4)-beta-D-GlcNAc-(1-&gt;4)-beta-D-GlcNAc)-L-asparaginyl-[protein] (N-glucan mannose isomer 8A1,2,3B1,3) + 3 H2O = N(4)-(alpha-D-Man-(1-&gt;3)-[alpha-D-Man-(1-&gt;3)-[alpha-D-Man-(1-&gt;6)]-alpha-D-Man-(1-&gt;6)]-beta-D-Man-(1-&gt;4)-beta-D-GlcNAc-(1-&gt;4)-beta-D-GlcNAc)-L-asparaginyl-[protein] (N-glucan mannose isomer 5A1,2) + 3 beta-D-mannose</text>
        <dbReference type="Rhea" id="RHEA:56028"/>
        <dbReference type="Rhea" id="RHEA-COMP:14358"/>
        <dbReference type="Rhea" id="RHEA-COMP:14367"/>
        <dbReference type="ChEBI" id="CHEBI:15377"/>
        <dbReference type="ChEBI" id="CHEBI:28563"/>
        <dbReference type="ChEBI" id="CHEBI:59087"/>
        <dbReference type="ChEBI" id="CHEBI:60628"/>
        <dbReference type="EC" id="3.2.1.113"/>
    </reaction>
</comment>
<dbReference type="Proteomes" id="UP000750711">
    <property type="component" value="Unassembled WGS sequence"/>
</dbReference>
<dbReference type="InterPro" id="IPR001382">
    <property type="entry name" value="Glyco_hydro_47"/>
</dbReference>
<dbReference type="PRINTS" id="PR00747">
    <property type="entry name" value="GLYHDRLASE47"/>
</dbReference>
<dbReference type="Gene3D" id="1.50.10.10">
    <property type="match status" value="1"/>
</dbReference>
<dbReference type="GO" id="GO:0005975">
    <property type="term" value="P:carbohydrate metabolic process"/>
    <property type="evidence" value="ECO:0007669"/>
    <property type="project" value="InterPro"/>
</dbReference>
<dbReference type="GO" id="GO:0004571">
    <property type="term" value="F:mannosyl-oligosaccharide 1,2-alpha-mannosidase activity"/>
    <property type="evidence" value="ECO:0007669"/>
    <property type="project" value="UniProtKB-EC"/>
</dbReference>
<evidence type="ECO:0000256" key="1">
    <source>
        <dbReference type="ARBA" id="ARBA00001913"/>
    </source>
</evidence>
<feature type="region of interest" description="Disordered" evidence="14">
    <location>
        <begin position="90"/>
        <end position="118"/>
    </location>
</feature>
<dbReference type="InterPro" id="IPR012341">
    <property type="entry name" value="6hp_glycosidase-like_sf"/>
</dbReference>
<comment type="similarity">
    <text evidence="3 13">Belongs to the glycosyl hydrolase 47 family.</text>
</comment>
<evidence type="ECO:0000256" key="3">
    <source>
        <dbReference type="ARBA" id="ARBA00007658"/>
    </source>
</evidence>
<evidence type="ECO:0000256" key="8">
    <source>
        <dbReference type="ARBA" id="ARBA00047669"/>
    </source>
</evidence>
<keyword evidence="7 12" id="KW-1015">Disulfide bond</keyword>
<feature type="binding site" evidence="11">
    <location>
        <position position="678"/>
    </location>
    <ligand>
        <name>Ca(2+)</name>
        <dbReference type="ChEBI" id="CHEBI:29108"/>
    </ligand>
</feature>
<keyword evidence="17" id="KW-1185">Reference proteome</keyword>
<dbReference type="PANTHER" id="PTHR11742:SF55">
    <property type="entry name" value="ENDOPLASMIC RETICULUM MANNOSYL-OLIGOSACCHARIDE 1,2-ALPHA-MANNOSIDASE"/>
    <property type="match status" value="1"/>
</dbReference>
<dbReference type="PANTHER" id="PTHR11742">
    <property type="entry name" value="MANNOSYL-OLIGOSACCHARIDE ALPHA-1,2-MANNOSIDASE-RELATED"/>
    <property type="match status" value="1"/>
</dbReference>
<evidence type="ECO:0000256" key="6">
    <source>
        <dbReference type="ARBA" id="ARBA00022837"/>
    </source>
</evidence>
<name>A0A9P8RM38_9PEZI</name>
<keyword evidence="6 11" id="KW-0106">Calcium</keyword>
<dbReference type="Pfam" id="PF01532">
    <property type="entry name" value="Glyco_hydro_47"/>
    <property type="match status" value="1"/>
</dbReference>
<evidence type="ECO:0000256" key="12">
    <source>
        <dbReference type="PIRSR" id="PIRSR601382-3"/>
    </source>
</evidence>
<feature type="active site" description="Proton donor" evidence="10">
    <location>
        <position position="542"/>
    </location>
</feature>
<evidence type="ECO:0000313" key="17">
    <source>
        <dbReference type="Proteomes" id="UP000750711"/>
    </source>
</evidence>
<feature type="active site" evidence="10">
    <location>
        <position position="418"/>
    </location>
</feature>
<evidence type="ECO:0000256" key="7">
    <source>
        <dbReference type="ARBA" id="ARBA00023157"/>
    </source>
</evidence>
<comment type="catalytic activity">
    <reaction evidence="9">
        <text>N(4)-(alpha-D-Man-(1-&gt;2)-alpha-D-Man-(1-&gt;2)-alpha-D-Man-(1-&gt;3)-[alpha-D-Man-(1-&gt;2)-alpha-D-Man-(1-&gt;3)-[alpha-D-Man-(1-&gt;2)-alpha-D-Man-(1-&gt;6)]-alpha-D-Man-(1-&gt;6)]-beta-D-Man-(1-&gt;4)-beta-D-GlcNAc-(1-&gt;4)-beta-D-GlcNAc)-L-asparaginyl-[protein] (N-glucan mannose isomer 9A1,2,3B1,2,3) + 4 H2O = N(4)-(alpha-D-Man-(1-&gt;3)-[alpha-D-Man-(1-&gt;3)-[alpha-D-Man-(1-&gt;6)]-alpha-D-Man-(1-&gt;6)]-beta-D-Man-(1-&gt;4)-beta-D-GlcNAc-(1-&gt;4)-beta-D-GlcNAc)-L-asparaginyl-[protein] (N-glucan mannose isomer 5A1,2) + 4 beta-D-mannose</text>
        <dbReference type="Rhea" id="RHEA:56008"/>
        <dbReference type="Rhea" id="RHEA-COMP:14356"/>
        <dbReference type="Rhea" id="RHEA-COMP:14367"/>
        <dbReference type="ChEBI" id="CHEBI:15377"/>
        <dbReference type="ChEBI" id="CHEBI:28563"/>
        <dbReference type="ChEBI" id="CHEBI:59087"/>
        <dbReference type="ChEBI" id="CHEBI:139493"/>
        <dbReference type="EC" id="3.2.1.113"/>
    </reaction>
</comment>
<accession>A0A9P8RM38</accession>
<comment type="cofactor">
    <cofactor evidence="1 11">
        <name>Ca(2+)</name>
        <dbReference type="ChEBI" id="CHEBI:29108"/>
    </cofactor>
</comment>
<dbReference type="SUPFAM" id="SSF48225">
    <property type="entry name" value="Seven-hairpin glycosidases"/>
    <property type="match status" value="1"/>
</dbReference>
<dbReference type="AlphaFoldDB" id="A0A9P8RM38"/>
<evidence type="ECO:0000256" key="4">
    <source>
        <dbReference type="ARBA" id="ARBA00022723"/>
    </source>
</evidence>
<feature type="active site" evidence="10">
    <location>
        <position position="590"/>
    </location>
</feature>
<feature type="active site" description="Proton donor" evidence="10">
    <location>
        <position position="271"/>
    </location>
</feature>
<keyword evidence="15" id="KW-0472">Membrane</keyword>
<gene>
    <name evidence="16" type="ORF">GP486_005518</name>
</gene>
<keyword evidence="15" id="KW-0812">Transmembrane</keyword>
<evidence type="ECO:0000256" key="5">
    <source>
        <dbReference type="ARBA" id="ARBA00022801"/>
    </source>
</evidence>
<keyword evidence="4 11" id="KW-0479">Metal-binding</keyword>
<comment type="caution">
    <text evidence="16">The sequence shown here is derived from an EMBL/GenBank/DDBJ whole genome shotgun (WGS) entry which is preliminary data.</text>
</comment>
<evidence type="ECO:0000313" key="16">
    <source>
        <dbReference type="EMBL" id="KAH0556675.1"/>
    </source>
</evidence>
<sequence length="720" mass="81070">MNTRDPFGLHRKSSALSILQAGASAAAKSTVSFSRQTLETSKQAFETGRQALEDSGILPDGMSFSLPHNIPNFADPQRNFEDNRWGSSGTVHGHRSGAVGNRAYTNGRNGTGGYPKGNDLPLYKDKPYAYASSRRKRPLWRRKRVLAGIVLLLGLFYWLELLPSISSKRAMWAKGRSRHSKVLDWNQRRERVREAFTLSWDAYERHAWGFDEFHPISKRGTQMVPKGLGWIIVDSLDTMMLMNLTSRLSHAREWISASLDYNQDHDVNTFETTIRMLGGLLSAHYLSTAFPEMAPLPGGVKGDEDLYLEKATDLAERLMGAYDSPSGIPYASVNLKTTEGIPSHADGGASSTAEAGSLQLEMKYVAMLTGEKSYWDKAEKVMQIIDDNGVQDGLVPIFIYATTGEFRDSTIRLGSRGDSYYEYLIKQYIQTSQQEPIYRDMYDQALGGVRKHLLTYSKPSHHALIAELPEGIGGELSPKMDHLVCFMPGTIALGATGGLTEADARRLPTWGKKQEEEMKLARELMQTCFGMYRVTLTGLAPEIAWFNIEDPPLHEGEATPPGDLMDELDADWKQDYVVKDGDSHNLQRPETVESLFVLWRITGDSKYREWGWEIFEAFETYSKVAHDNGFASLDSVNQLPPTQRDNMESFWLAETLKYLYLLFSPNDILPLDKVVFNTEAHPFPRFELGRLFKTGWKRKPRGEDGKILHARDADKSSTQS</sequence>
<dbReference type="GO" id="GO:0016020">
    <property type="term" value="C:membrane"/>
    <property type="evidence" value="ECO:0007669"/>
    <property type="project" value="InterPro"/>
</dbReference>
<organism evidence="16 17">
    <name type="scientific">Trichoglossum hirsutum</name>
    <dbReference type="NCBI Taxonomy" id="265104"/>
    <lineage>
        <taxon>Eukaryota</taxon>
        <taxon>Fungi</taxon>
        <taxon>Dikarya</taxon>
        <taxon>Ascomycota</taxon>
        <taxon>Pezizomycotina</taxon>
        <taxon>Geoglossomycetes</taxon>
        <taxon>Geoglossales</taxon>
        <taxon>Geoglossaceae</taxon>
        <taxon>Trichoglossum</taxon>
    </lineage>
</organism>
<evidence type="ECO:0000256" key="2">
    <source>
        <dbReference type="ARBA" id="ARBA00004922"/>
    </source>
</evidence>
<dbReference type="GO" id="GO:0005783">
    <property type="term" value="C:endoplasmic reticulum"/>
    <property type="evidence" value="ECO:0007669"/>
    <property type="project" value="TreeGrafter"/>
</dbReference>
<evidence type="ECO:0000256" key="10">
    <source>
        <dbReference type="PIRSR" id="PIRSR601382-1"/>
    </source>
</evidence>
<evidence type="ECO:0000256" key="9">
    <source>
        <dbReference type="ARBA" id="ARBA00048605"/>
    </source>
</evidence>
<feature type="disulfide bond" evidence="12">
    <location>
        <begin position="485"/>
        <end position="528"/>
    </location>
</feature>
<comment type="pathway">
    <text evidence="2">Protein modification; protein glycosylation.</text>
</comment>
<reference evidence="16" key="1">
    <citation type="submission" date="2021-03" db="EMBL/GenBank/DDBJ databases">
        <title>Comparative genomics and phylogenomic investigation of the class Geoglossomycetes provide insights into ecological specialization and systematics.</title>
        <authorList>
            <person name="Melie T."/>
            <person name="Pirro S."/>
            <person name="Miller A.N."/>
            <person name="Quandt A."/>
        </authorList>
    </citation>
    <scope>NUCLEOTIDE SEQUENCE</scope>
    <source>
        <strain evidence="16">CAQ_001_2017</strain>
    </source>
</reference>
<dbReference type="InterPro" id="IPR036026">
    <property type="entry name" value="Seven-hairpin_glycosidases"/>
</dbReference>
<evidence type="ECO:0000256" key="15">
    <source>
        <dbReference type="SAM" id="Phobius"/>
    </source>
</evidence>
<dbReference type="EC" id="3.2.1.-" evidence="13"/>
<keyword evidence="13" id="KW-0326">Glycosidase</keyword>
<dbReference type="GO" id="GO:0005509">
    <property type="term" value="F:calcium ion binding"/>
    <property type="evidence" value="ECO:0007669"/>
    <property type="project" value="InterPro"/>
</dbReference>